<evidence type="ECO:0000313" key="1">
    <source>
        <dbReference type="EMBL" id="MCO6419988.1"/>
    </source>
</evidence>
<keyword evidence="2" id="KW-1185">Reference proteome</keyword>
<proteinExistence type="predicted"/>
<sequence length="148" mass="15838">MPTLPLGPFAVHRDGTLDTRAPDVRPALRFHWRGRNCEAGFSPRGLQLSTLAARVPSTAERAKDRPRAFATVAEMREALPEGWRLRLLADHSIRIETEAPFADPPTAVSLVASLVRFALEVEPYLDRLALGGTAAVGVAAAGTTASGT</sequence>
<dbReference type="EMBL" id="JAFIRR010000267">
    <property type="protein sequence ID" value="MCO6419988.1"/>
    <property type="molecule type" value="Genomic_DNA"/>
</dbReference>
<organism evidence="1 2">
    <name type="scientific">Siccirubricoccus soli</name>
    <dbReference type="NCBI Taxonomy" id="2899147"/>
    <lineage>
        <taxon>Bacteria</taxon>
        <taxon>Pseudomonadati</taxon>
        <taxon>Pseudomonadota</taxon>
        <taxon>Alphaproteobacteria</taxon>
        <taxon>Acetobacterales</taxon>
        <taxon>Roseomonadaceae</taxon>
        <taxon>Siccirubricoccus</taxon>
    </lineage>
</organism>
<accession>A0ABT1DDG9</accession>
<protein>
    <submittedName>
        <fullName evidence="1">Uncharacterized protein</fullName>
    </submittedName>
</protein>
<gene>
    <name evidence="1" type="ORF">JYK14_28055</name>
</gene>
<reference evidence="1 2" key="1">
    <citation type="submission" date="2021-12" db="EMBL/GenBank/DDBJ databases">
        <title>Siccirubricoccus leaddurans sp. nov., a high concentration Zn2+ tolerance bacterium.</title>
        <authorList>
            <person name="Cao Y."/>
        </authorList>
    </citation>
    <scope>NUCLEOTIDE SEQUENCE [LARGE SCALE GENOMIC DNA]</scope>
    <source>
        <strain evidence="1 2">KC 17139</strain>
    </source>
</reference>
<dbReference type="Proteomes" id="UP001523392">
    <property type="component" value="Unassembled WGS sequence"/>
</dbReference>
<name>A0ABT1DDG9_9PROT</name>
<evidence type="ECO:0000313" key="2">
    <source>
        <dbReference type="Proteomes" id="UP001523392"/>
    </source>
</evidence>
<dbReference type="RefSeq" id="WP_252956657.1">
    <property type="nucleotide sequence ID" value="NZ_JAFIRR010000267.1"/>
</dbReference>
<comment type="caution">
    <text evidence="1">The sequence shown here is derived from an EMBL/GenBank/DDBJ whole genome shotgun (WGS) entry which is preliminary data.</text>
</comment>